<comment type="caution">
    <text evidence="8">The sequence shown here is derived from an EMBL/GenBank/DDBJ whole genome shotgun (WGS) entry which is preliminary data.</text>
</comment>
<name>A0ABS6SFX1_9SPHN</name>
<feature type="domain" description="PPIase cyclophilin-type" evidence="7">
    <location>
        <begin position="46"/>
        <end position="191"/>
    </location>
</feature>
<dbReference type="InterPro" id="IPR044666">
    <property type="entry name" value="Cyclophilin_A-like"/>
</dbReference>
<gene>
    <name evidence="8" type="ORF">KCG44_10650</name>
</gene>
<dbReference type="Proteomes" id="UP000722336">
    <property type="component" value="Unassembled WGS sequence"/>
</dbReference>
<evidence type="ECO:0000259" key="7">
    <source>
        <dbReference type="PROSITE" id="PS50072"/>
    </source>
</evidence>
<dbReference type="Pfam" id="PF00160">
    <property type="entry name" value="Pro_isomerase"/>
    <property type="match status" value="1"/>
</dbReference>
<protein>
    <recommendedName>
        <fullName evidence="2">peptidylprolyl isomerase</fullName>
        <ecNumber evidence="2">5.2.1.8</ecNumber>
    </recommendedName>
</protein>
<evidence type="ECO:0000313" key="9">
    <source>
        <dbReference type="Proteomes" id="UP000722336"/>
    </source>
</evidence>
<dbReference type="PROSITE" id="PS50072">
    <property type="entry name" value="CSA_PPIASE_2"/>
    <property type="match status" value="1"/>
</dbReference>
<keyword evidence="9" id="KW-1185">Reference proteome</keyword>
<dbReference type="PANTHER" id="PTHR45625:SF4">
    <property type="entry name" value="PEPTIDYLPROLYL ISOMERASE DOMAIN AND WD REPEAT-CONTAINING PROTEIN 1"/>
    <property type="match status" value="1"/>
</dbReference>
<evidence type="ECO:0000256" key="5">
    <source>
        <dbReference type="SAM" id="MobiDB-lite"/>
    </source>
</evidence>
<dbReference type="PROSITE" id="PS00170">
    <property type="entry name" value="CSA_PPIASE_1"/>
    <property type="match status" value="1"/>
</dbReference>
<evidence type="ECO:0000256" key="3">
    <source>
        <dbReference type="ARBA" id="ARBA00023110"/>
    </source>
</evidence>
<keyword evidence="6" id="KW-0732">Signal</keyword>
<reference evidence="8 9" key="1">
    <citation type="submission" date="2021-04" db="EMBL/GenBank/DDBJ databases">
        <authorList>
            <person name="Pira H."/>
            <person name="Risdian C."/>
            <person name="Wink J."/>
        </authorList>
    </citation>
    <scope>NUCLEOTIDE SEQUENCE [LARGE SCALE GENOMIC DNA]</scope>
    <source>
        <strain evidence="8 9">WHA3</strain>
    </source>
</reference>
<evidence type="ECO:0000256" key="4">
    <source>
        <dbReference type="ARBA" id="ARBA00023235"/>
    </source>
</evidence>
<proteinExistence type="inferred from homology"/>
<dbReference type="PANTHER" id="PTHR45625">
    <property type="entry name" value="PEPTIDYL-PROLYL CIS-TRANS ISOMERASE-RELATED"/>
    <property type="match status" value="1"/>
</dbReference>
<dbReference type="GO" id="GO:0016853">
    <property type="term" value="F:isomerase activity"/>
    <property type="evidence" value="ECO:0007669"/>
    <property type="project" value="UniProtKB-KW"/>
</dbReference>
<accession>A0ABS6SFX1</accession>
<dbReference type="CDD" id="cd00317">
    <property type="entry name" value="cyclophilin"/>
    <property type="match status" value="1"/>
</dbReference>
<organism evidence="8 9">
    <name type="scientific">Pacificimonas pallii</name>
    <dbReference type="NCBI Taxonomy" id="2827236"/>
    <lineage>
        <taxon>Bacteria</taxon>
        <taxon>Pseudomonadati</taxon>
        <taxon>Pseudomonadota</taxon>
        <taxon>Alphaproteobacteria</taxon>
        <taxon>Sphingomonadales</taxon>
        <taxon>Sphingosinicellaceae</taxon>
        <taxon>Pacificimonas</taxon>
    </lineage>
</organism>
<evidence type="ECO:0000256" key="1">
    <source>
        <dbReference type="ARBA" id="ARBA00007365"/>
    </source>
</evidence>
<evidence type="ECO:0000256" key="2">
    <source>
        <dbReference type="ARBA" id="ARBA00013194"/>
    </source>
</evidence>
<sequence>MKLFLALFALIISGGASAQDMAAIAPAPAAASDAENILNLDLSTGGRVVIRMRPDLAPNHVERFRTLARQGFYDGVIFHRVIPGFMAQTGDPTGTGTGGSELPDLEAEFTRTPHLRGTVSAARAQDENSANSQFFIVFMPRAPLDENYTIFGRVISGMQYVDSIAVGEPPANPSRIVRASIGNDVPAADVVADADPLADLKSQLPPGAADVPEAQNRLGEDGAEQVAEELAGEEPAFDVDTDILVDTPQR</sequence>
<comment type="similarity">
    <text evidence="1">Belongs to the cyclophilin-type PPIase family.</text>
</comment>
<keyword evidence="3" id="KW-0697">Rotamase</keyword>
<dbReference type="EC" id="5.2.1.8" evidence="2"/>
<feature type="compositionally biased region" description="Acidic residues" evidence="5">
    <location>
        <begin position="221"/>
        <end position="243"/>
    </location>
</feature>
<keyword evidence="4 8" id="KW-0413">Isomerase</keyword>
<evidence type="ECO:0000256" key="6">
    <source>
        <dbReference type="SAM" id="SignalP"/>
    </source>
</evidence>
<feature type="signal peptide" evidence="6">
    <location>
        <begin position="1"/>
        <end position="18"/>
    </location>
</feature>
<feature type="chain" id="PRO_5046465378" description="peptidylprolyl isomerase" evidence="6">
    <location>
        <begin position="19"/>
        <end position="250"/>
    </location>
</feature>
<evidence type="ECO:0000313" key="8">
    <source>
        <dbReference type="EMBL" id="MBV7257241.1"/>
    </source>
</evidence>
<dbReference type="InterPro" id="IPR020892">
    <property type="entry name" value="Cyclophilin-type_PPIase_CS"/>
</dbReference>
<dbReference type="InterPro" id="IPR002130">
    <property type="entry name" value="Cyclophilin-type_PPIase_dom"/>
</dbReference>
<feature type="region of interest" description="Disordered" evidence="5">
    <location>
        <begin position="201"/>
        <end position="250"/>
    </location>
</feature>
<dbReference type="EMBL" id="JAGSPA010000003">
    <property type="protein sequence ID" value="MBV7257241.1"/>
    <property type="molecule type" value="Genomic_DNA"/>
</dbReference>